<protein>
    <submittedName>
        <fullName evidence="1">Uncharacterized protein</fullName>
    </submittedName>
</protein>
<keyword evidence="2" id="KW-1185">Reference proteome</keyword>
<sequence length="70" mass="8223">MRLEFKSCWTRKTHCHSSVISGAQSPRRQEPRRQYACPQHLWDPRDADVLCSPPKDCTVSGSRFLMDLYR</sequence>
<dbReference type="AlphaFoldDB" id="A0AAV7AEW5"/>
<evidence type="ECO:0000313" key="1">
    <source>
        <dbReference type="EMBL" id="KAG8560094.1"/>
    </source>
</evidence>
<dbReference type="Proteomes" id="UP000824782">
    <property type="component" value="Unassembled WGS sequence"/>
</dbReference>
<proteinExistence type="predicted"/>
<organism evidence="1 2">
    <name type="scientific">Engystomops pustulosus</name>
    <name type="common">Tungara frog</name>
    <name type="synonym">Physalaemus pustulosus</name>
    <dbReference type="NCBI Taxonomy" id="76066"/>
    <lineage>
        <taxon>Eukaryota</taxon>
        <taxon>Metazoa</taxon>
        <taxon>Chordata</taxon>
        <taxon>Craniata</taxon>
        <taxon>Vertebrata</taxon>
        <taxon>Euteleostomi</taxon>
        <taxon>Amphibia</taxon>
        <taxon>Batrachia</taxon>
        <taxon>Anura</taxon>
        <taxon>Neobatrachia</taxon>
        <taxon>Hyloidea</taxon>
        <taxon>Leptodactylidae</taxon>
        <taxon>Leiuperinae</taxon>
        <taxon>Engystomops</taxon>
    </lineage>
</organism>
<dbReference type="EMBL" id="WNYA01000007">
    <property type="protein sequence ID" value="KAG8560094.1"/>
    <property type="molecule type" value="Genomic_DNA"/>
</dbReference>
<evidence type="ECO:0000313" key="2">
    <source>
        <dbReference type="Proteomes" id="UP000824782"/>
    </source>
</evidence>
<comment type="caution">
    <text evidence="1">The sequence shown here is derived from an EMBL/GenBank/DDBJ whole genome shotgun (WGS) entry which is preliminary data.</text>
</comment>
<name>A0AAV7AEW5_ENGPU</name>
<accession>A0AAV7AEW5</accession>
<gene>
    <name evidence="1" type="ORF">GDO81_014786</name>
</gene>
<reference evidence="1" key="1">
    <citation type="thesis" date="2020" institute="ProQuest LLC" country="789 East Eisenhower Parkway, Ann Arbor, MI, USA">
        <title>Comparative Genomics and Chromosome Evolution.</title>
        <authorList>
            <person name="Mudd A.B."/>
        </authorList>
    </citation>
    <scope>NUCLEOTIDE SEQUENCE</scope>
    <source>
        <strain evidence="1">237g6f4</strain>
        <tissue evidence="1">Blood</tissue>
    </source>
</reference>